<protein>
    <submittedName>
        <fullName evidence="1 3">Uncharacterized protein</fullName>
    </submittedName>
</protein>
<gene>
    <name evidence="1" type="ORF">HPLM_LOCUS195</name>
</gene>
<dbReference type="Proteomes" id="UP000268014">
    <property type="component" value="Unassembled WGS sequence"/>
</dbReference>
<reference evidence="1 2" key="2">
    <citation type="submission" date="2018-11" db="EMBL/GenBank/DDBJ databases">
        <authorList>
            <consortium name="Pathogen Informatics"/>
        </authorList>
    </citation>
    <scope>NUCLEOTIDE SEQUENCE [LARGE SCALE GENOMIC DNA]</scope>
    <source>
        <strain evidence="1 2">MHpl1</strain>
    </source>
</reference>
<evidence type="ECO:0000313" key="1">
    <source>
        <dbReference type="EMBL" id="VDO04724.1"/>
    </source>
</evidence>
<organism evidence="3">
    <name type="scientific">Haemonchus placei</name>
    <name type="common">Barber's pole worm</name>
    <dbReference type="NCBI Taxonomy" id="6290"/>
    <lineage>
        <taxon>Eukaryota</taxon>
        <taxon>Metazoa</taxon>
        <taxon>Ecdysozoa</taxon>
        <taxon>Nematoda</taxon>
        <taxon>Chromadorea</taxon>
        <taxon>Rhabditida</taxon>
        <taxon>Rhabditina</taxon>
        <taxon>Rhabditomorpha</taxon>
        <taxon>Strongyloidea</taxon>
        <taxon>Trichostrongylidae</taxon>
        <taxon>Haemonchus</taxon>
    </lineage>
</organism>
<keyword evidence="2" id="KW-1185">Reference proteome</keyword>
<dbReference type="SUPFAM" id="SSF56219">
    <property type="entry name" value="DNase I-like"/>
    <property type="match status" value="1"/>
</dbReference>
<dbReference type="AlphaFoldDB" id="A0A0N4VSC7"/>
<dbReference type="WBParaSite" id="HPLM_0000019401-mRNA-1">
    <property type="protein sequence ID" value="HPLM_0000019401-mRNA-1"/>
    <property type="gene ID" value="HPLM_0000019401"/>
</dbReference>
<dbReference type="InterPro" id="IPR036691">
    <property type="entry name" value="Endo/exonu/phosph_ase_sf"/>
</dbReference>
<name>A0A0N4VSC7_HAEPC</name>
<dbReference type="EMBL" id="UZAF01000109">
    <property type="protein sequence ID" value="VDO04724.1"/>
    <property type="molecule type" value="Genomic_DNA"/>
</dbReference>
<accession>A0A0N4VSC7</accession>
<reference evidence="3" key="1">
    <citation type="submission" date="2017-02" db="UniProtKB">
        <authorList>
            <consortium name="WormBaseParasite"/>
        </authorList>
    </citation>
    <scope>IDENTIFICATION</scope>
</reference>
<evidence type="ECO:0000313" key="2">
    <source>
        <dbReference type="Proteomes" id="UP000268014"/>
    </source>
</evidence>
<evidence type="ECO:0000313" key="3">
    <source>
        <dbReference type="WBParaSite" id="HPLM_0000019401-mRNA-1"/>
    </source>
</evidence>
<proteinExistence type="predicted"/>
<sequence length="103" mass="12247">MRQLWQRGRRQRRYPRQHEFGYEHRFVRKLDNSNRTMCVAYAPSSSYQGEQLEVFNMDLKKLYKGDHIFFKVIAGDFNANIGPSKRRLISSTSGLTETMDRAR</sequence>
<dbReference type="STRING" id="6290.A0A0N4VSC7"/>